<dbReference type="EMBL" id="SRLO01002913">
    <property type="protein sequence ID" value="TNN32126.1"/>
    <property type="molecule type" value="Genomic_DNA"/>
</dbReference>
<evidence type="ECO:0000313" key="3">
    <source>
        <dbReference type="Proteomes" id="UP000314294"/>
    </source>
</evidence>
<feature type="region of interest" description="Disordered" evidence="1">
    <location>
        <begin position="85"/>
        <end position="111"/>
    </location>
</feature>
<comment type="caution">
    <text evidence="2">The sequence shown here is derived from an EMBL/GenBank/DDBJ whole genome shotgun (WGS) entry which is preliminary data.</text>
</comment>
<reference evidence="2 3" key="1">
    <citation type="submission" date="2019-03" db="EMBL/GenBank/DDBJ databases">
        <title>First draft genome of Liparis tanakae, snailfish: a comprehensive survey of snailfish specific genes.</title>
        <authorList>
            <person name="Kim W."/>
            <person name="Song I."/>
            <person name="Jeong J.-H."/>
            <person name="Kim D."/>
            <person name="Kim S."/>
            <person name="Ryu S."/>
            <person name="Song J.Y."/>
            <person name="Lee S.K."/>
        </authorList>
    </citation>
    <scope>NUCLEOTIDE SEQUENCE [LARGE SCALE GENOMIC DNA]</scope>
    <source>
        <tissue evidence="2">Muscle</tissue>
    </source>
</reference>
<evidence type="ECO:0000256" key="1">
    <source>
        <dbReference type="SAM" id="MobiDB-lite"/>
    </source>
</evidence>
<name>A0A4Z2ET90_9TELE</name>
<dbReference type="AlphaFoldDB" id="A0A4Z2ET90"/>
<dbReference type="Proteomes" id="UP000314294">
    <property type="component" value="Unassembled WGS sequence"/>
</dbReference>
<keyword evidence="3" id="KW-1185">Reference proteome</keyword>
<proteinExistence type="predicted"/>
<organism evidence="2 3">
    <name type="scientific">Liparis tanakae</name>
    <name type="common">Tanaka's snailfish</name>
    <dbReference type="NCBI Taxonomy" id="230148"/>
    <lineage>
        <taxon>Eukaryota</taxon>
        <taxon>Metazoa</taxon>
        <taxon>Chordata</taxon>
        <taxon>Craniata</taxon>
        <taxon>Vertebrata</taxon>
        <taxon>Euteleostomi</taxon>
        <taxon>Actinopterygii</taxon>
        <taxon>Neopterygii</taxon>
        <taxon>Teleostei</taxon>
        <taxon>Neoteleostei</taxon>
        <taxon>Acanthomorphata</taxon>
        <taxon>Eupercaria</taxon>
        <taxon>Perciformes</taxon>
        <taxon>Cottioidei</taxon>
        <taxon>Cottales</taxon>
        <taxon>Liparidae</taxon>
        <taxon>Liparis</taxon>
    </lineage>
</organism>
<evidence type="ECO:0000313" key="2">
    <source>
        <dbReference type="EMBL" id="TNN32126.1"/>
    </source>
</evidence>
<protein>
    <submittedName>
        <fullName evidence="2">Uncharacterized protein</fullName>
    </submittedName>
</protein>
<accession>A0A4Z2ET90</accession>
<sequence>MSNHNTDEAQQLLYEEDHNTDEAQQVLCEEVRITTQTRISSSFVRRRITTQTRLSSSFMRRRITTQTRLSSSFDNTAILITQHTSCPWTSGPGPGPGLVKTLSKRSRDKQAVDACLREHEDMRT</sequence>
<gene>
    <name evidence="2" type="ORF">EYF80_057714</name>
</gene>